<organism evidence="2 3">
    <name type="scientific">Plakobranchus ocellatus</name>
    <dbReference type="NCBI Taxonomy" id="259542"/>
    <lineage>
        <taxon>Eukaryota</taxon>
        <taxon>Metazoa</taxon>
        <taxon>Spiralia</taxon>
        <taxon>Lophotrochozoa</taxon>
        <taxon>Mollusca</taxon>
        <taxon>Gastropoda</taxon>
        <taxon>Heterobranchia</taxon>
        <taxon>Euthyneura</taxon>
        <taxon>Panpulmonata</taxon>
        <taxon>Sacoglossa</taxon>
        <taxon>Placobranchoidea</taxon>
        <taxon>Plakobranchidae</taxon>
        <taxon>Plakobranchus</taxon>
    </lineage>
</organism>
<dbReference type="Proteomes" id="UP000735302">
    <property type="component" value="Unassembled WGS sequence"/>
</dbReference>
<dbReference type="PANTHER" id="PTHR35836:SF1">
    <property type="entry name" value="VCBS REPEAT-CONTAINING PROTEIN"/>
    <property type="match status" value="1"/>
</dbReference>
<name>A0AAV4B8I2_9GAST</name>
<dbReference type="AlphaFoldDB" id="A0AAV4B8I2"/>
<dbReference type="InterPro" id="IPR028994">
    <property type="entry name" value="Integrin_alpha_N"/>
</dbReference>
<keyword evidence="3" id="KW-1185">Reference proteome</keyword>
<gene>
    <name evidence="2" type="ORF">PoB_004339000</name>
</gene>
<comment type="caution">
    <text evidence="2">The sequence shown here is derived from an EMBL/GenBank/DDBJ whole genome shotgun (WGS) entry which is preliminary data.</text>
</comment>
<evidence type="ECO:0000313" key="2">
    <source>
        <dbReference type="EMBL" id="GFO16885.1"/>
    </source>
</evidence>
<keyword evidence="1" id="KW-0732">Signal</keyword>
<proteinExistence type="predicted"/>
<reference evidence="2 3" key="1">
    <citation type="journal article" date="2021" name="Elife">
        <title>Chloroplast acquisition without the gene transfer in kleptoplastic sea slugs, Plakobranchus ocellatus.</title>
        <authorList>
            <person name="Maeda T."/>
            <person name="Takahashi S."/>
            <person name="Yoshida T."/>
            <person name="Shimamura S."/>
            <person name="Takaki Y."/>
            <person name="Nagai Y."/>
            <person name="Toyoda A."/>
            <person name="Suzuki Y."/>
            <person name="Arimoto A."/>
            <person name="Ishii H."/>
            <person name="Satoh N."/>
            <person name="Nishiyama T."/>
            <person name="Hasebe M."/>
            <person name="Maruyama T."/>
            <person name="Minagawa J."/>
            <person name="Obokata J."/>
            <person name="Shigenobu S."/>
        </authorList>
    </citation>
    <scope>NUCLEOTIDE SEQUENCE [LARGE SCALE GENOMIC DNA]</scope>
</reference>
<evidence type="ECO:0008006" key="4">
    <source>
        <dbReference type="Google" id="ProtNLM"/>
    </source>
</evidence>
<dbReference type="SUPFAM" id="SSF69318">
    <property type="entry name" value="Integrin alpha N-terminal domain"/>
    <property type="match status" value="1"/>
</dbReference>
<dbReference type="EMBL" id="BLXT01004727">
    <property type="protein sequence ID" value="GFO16885.1"/>
    <property type="molecule type" value="Genomic_DNA"/>
</dbReference>
<evidence type="ECO:0000256" key="1">
    <source>
        <dbReference type="SAM" id="SignalP"/>
    </source>
</evidence>
<feature type="signal peptide" evidence="1">
    <location>
        <begin position="1"/>
        <end position="23"/>
    </location>
</feature>
<sequence>MKSSPLSLRFTALMMLSAVFVIAASLPYNAQPRLIGKFPFQTSAFCSLFPNTSSVSSGARGGAVKYDLLLSAFGFFETNVGVVVDIGAQLKNISAIQPRSITKKMKWPNAISGVPKEVLNTETPYIAIPDGFLVPGKGEGSVTLEPLLGGQSYAISDGKDWFYHRVQWVDMDKDGDLDIVTCKAQKPILESSKGQLVWYANPDDHSLTRPWTEHVLAAGPDVLFRMTNLSIAGEQKQKEIIVTAEYFNPRLRIFWSDSPKEDWSNPGMIKFRDIDKISAEEGAPFDVILADVNGDENLDIVLTLSSNKNGSVVVYEFPSDFRSGVFKRHVIASGYKPVEGGPNSGAPGLLSLLPAKERNQKPSIVVAGDDSGLVSLLEPIKPSSTDWTYKRTDILDVQKSRTGGICVGDVDGDGRQEIFASSYNEGLVYVYQV</sequence>
<protein>
    <recommendedName>
        <fullName evidence="4">VCBS repeat-containing protein</fullName>
    </recommendedName>
</protein>
<feature type="chain" id="PRO_5043898675" description="VCBS repeat-containing protein" evidence="1">
    <location>
        <begin position="24"/>
        <end position="433"/>
    </location>
</feature>
<evidence type="ECO:0000313" key="3">
    <source>
        <dbReference type="Proteomes" id="UP000735302"/>
    </source>
</evidence>
<accession>A0AAV4B8I2</accession>
<dbReference type="PANTHER" id="PTHR35836">
    <property type="entry name" value="VCBS REPEAT-CONTAINING PROTEIN"/>
    <property type="match status" value="1"/>
</dbReference>